<dbReference type="Pfam" id="PF00327">
    <property type="entry name" value="Ribosomal_L30"/>
    <property type="match status" value="1"/>
</dbReference>
<dbReference type="InterPro" id="IPR016082">
    <property type="entry name" value="Ribosomal_uL30_ferredoxin-like"/>
</dbReference>
<comment type="similarity">
    <text evidence="1">Belongs to the universal ribosomal protein uL30 family.</text>
</comment>
<evidence type="ECO:0000256" key="1">
    <source>
        <dbReference type="ARBA" id="ARBA00007594"/>
    </source>
</evidence>
<evidence type="ECO:0000256" key="4">
    <source>
        <dbReference type="ARBA" id="ARBA00023274"/>
    </source>
</evidence>
<evidence type="ECO:0000256" key="5">
    <source>
        <dbReference type="ARBA" id="ARBA00035492"/>
    </source>
</evidence>
<dbReference type="CDD" id="cd01658">
    <property type="entry name" value="Ribosomal_L30"/>
    <property type="match status" value="1"/>
</dbReference>
<dbReference type="NCBIfam" id="TIGR01308">
    <property type="entry name" value="rpmD_bact"/>
    <property type="match status" value="1"/>
</dbReference>
<sequence>MLKVKQIKSKITCKPNQVKVLESLGLRRIGQVKEHDDNSVIRGMIYKVRHLVEVTES</sequence>
<evidence type="ECO:0000256" key="3">
    <source>
        <dbReference type="ARBA" id="ARBA00022980"/>
    </source>
</evidence>
<dbReference type="Gene3D" id="3.30.1390.20">
    <property type="entry name" value="Ribosomal protein L30, ferredoxin-like fold domain"/>
    <property type="match status" value="1"/>
</dbReference>
<reference evidence="7 8" key="1">
    <citation type="submission" date="2019-11" db="EMBL/GenBank/DDBJ databases">
        <authorList>
            <person name="Zheng R.K."/>
            <person name="Sun C.M."/>
        </authorList>
    </citation>
    <scope>NUCLEOTIDE SEQUENCE [LARGE SCALE GENOMIC DNA]</scope>
    <source>
        <strain evidence="7 8">SRB007</strain>
    </source>
</reference>
<dbReference type="GO" id="GO:0006412">
    <property type="term" value="P:translation"/>
    <property type="evidence" value="ECO:0007669"/>
    <property type="project" value="InterPro"/>
</dbReference>
<evidence type="ECO:0000256" key="2">
    <source>
        <dbReference type="ARBA" id="ARBA00011838"/>
    </source>
</evidence>
<keyword evidence="4" id="KW-0687">Ribonucleoprotein</keyword>
<proteinExistence type="inferred from homology"/>
<dbReference type="RefSeq" id="WP_158948394.1">
    <property type="nucleotide sequence ID" value="NZ_CP046400.1"/>
</dbReference>
<evidence type="ECO:0000313" key="8">
    <source>
        <dbReference type="Proteomes" id="UP000428328"/>
    </source>
</evidence>
<feature type="domain" description="Large ribosomal subunit protein uL30-like ferredoxin-like fold" evidence="6">
    <location>
        <begin position="2"/>
        <end position="52"/>
    </location>
</feature>
<dbReference type="PIRSF" id="PIRSF002211">
    <property type="entry name" value="Ribosomal_L30_bac-type"/>
    <property type="match status" value="1"/>
</dbReference>
<dbReference type="InterPro" id="IPR005996">
    <property type="entry name" value="Ribosomal_uL30_bac-type"/>
</dbReference>
<name>A0A6I6JD80_9BACT</name>
<organism evidence="7 8">
    <name type="scientific">Pseudodesulfovibrio cashew</name>
    <dbReference type="NCBI Taxonomy" id="2678688"/>
    <lineage>
        <taxon>Bacteria</taxon>
        <taxon>Pseudomonadati</taxon>
        <taxon>Thermodesulfobacteriota</taxon>
        <taxon>Desulfovibrionia</taxon>
        <taxon>Desulfovibrionales</taxon>
        <taxon>Desulfovibrionaceae</taxon>
    </lineage>
</organism>
<accession>A0A6I6JD80</accession>
<dbReference type="SUPFAM" id="SSF55129">
    <property type="entry name" value="Ribosomal protein L30p/L7e"/>
    <property type="match status" value="1"/>
</dbReference>
<dbReference type="AlphaFoldDB" id="A0A6I6JD80"/>
<evidence type="ECO:0000313" key="7">
    <source>
        <dbReference type="EMBL" id="QGY40775.1"/>
    </source>
</evidence>
<keyword evidence="8" id="KW-1185">Reference proteome</keyword>
<dbReference type="EMBL" id="CP046400">
    <property type="protein sequence ID" value="QGY40775.1"/>
    <property type="molecule type" value="Genomic_DNA"/>
</dbReference>
<keyword evidence="3 7" id="KW-0689">Ribosomal protein</keyword>
<dbReference type="KEGG" id="psel:GM415_11785"/>
<dbReference type="InterPro" id="IPR036919">
    <property type="entry name" value="Ribo_uL30_ferredoxin-like_sf"/>
</dbReference>
<dbReference type="GO" id="GO:0003735">
    <property type="term" value="F:structural constituent of ribosome"/>
    <property type="evidence" value="ECO:0007669"/>
    <property type="project" value="InterPro"/>
</dbReference>
<evidence type="ECO:0000259" key="6">
    <source>
        <dbReference type="Pfam" id="PF00327"/>
    </source>
</evidence>
<gene>
    <name evidence="7" type="primary">rpmD</name>
    <name evidence="7" type="ORF">GM415_11785</name>
</gene>
<comment type="subunit">
    <text evidence="2">Part of the 50S ribosomal subunit.</text>
</comment>
<protein>
    <recommendedName>
        <fullName evidence="5">50S ribosomal protein L30</fullName>
    </recommendedName>
</protein>
<dbReference type="HAMAP" id="MF_01371_B">
    <property type="entry name" value="Ribosomal_uL30_B"/>
    <property type="match status" value="1"/>
</dbReference>
<dbReference type="Proteomes" id="UP000428328">
    <property type="component" value="Chromosome"/>
</dbReference>
<dbReference type="GO" id="GO:0015934">
    <property type="term" value="C:large ribosomal subunit"/>
    <property type="evidence" value="ECO:0007669"/>
    <property type="project" value="InterPro"/>
</dbReference>